<feature type="chain" id="PRO_5043473827" evidence="1">
    <location>
        <begin position="27"/>
        <end position="89"/>
    </location>
</feature>
<reference evidence="2" key="1">
    <citation type="journal article" date="2022" name="bioRxiv">
        <title>Sequencing and chromosome-scale assembly of the giantPleurodeles waltlgenome.</title>
        <authorList>
            <person name="Brown T."/>
            <person name="Elewa A."/>
            <person name="Iarovenko S."/>
            <person name="Subramanian E."/>
            <person name="Araus A.J."/>
            <person name="Petzold A."/>
            <person name="Susuki M."/>
            <person name="Suzuki K.-i.T."/>
            <person name="Hayashi T."/>
            <person name="Toyoda A."/>
            <person name="Oliveira C."/>
            <person name="Osipova E."/>
            <person name="Leigh N.D."/>
            <person name="Simon A."/>
            <person name="Yun M.H."/>
        </authorList>
    </citation>
    <scope>NUCLEOTIDE SEQUENCE</scope>
    <source>
        <strain evidence="2">20211129_DDA</strain>
        <tissue evidence="2">Liver</tissue>
    </source>
</reference>
<evidence type="ECO:0000313" key="3">
    <source>
        <dbReference type="Proteomes" id="UP001066276"/>
    </source>
</evidence>
<dbReference type="EMBL" id="JANPWB010000006">
    <property type="protein sequence ID" value="KAJ1177469.1"/>
    <property type="molecule type" value="Genomic_DNA"/>
</dbReference>
<name>A0AAV7TLG5_PLEWA</name>
<comment type="caution">
    <text evidence="2">The sequence shown here is derived from an EMBL/GenBank/DDBJ whole genome shotgun (WGS) entry which is preliminary data.</text>
</comment>
<accession>A0AAV7TLG5</accession>
<dbReference type="Proteomes" id="UP001066276">
    <property type="component" value="Chromosome 3_2"/>
</dbReference>
<keyword evidence="3" id="KW-1185">Reference proteome</keyword>
<protein>
    <submittedName>
        <fullName evidence="2">Uncharacterized protein</fullName>
    </submittedName>
</protein>
<keyword evidence="1" id="KW-0732">Signal</keyword>
<organism evidence="2 3">
    <name type="scientific">Pleurodeles waltl</name>
    <name type="common">Iberian ribbed newt</name>
    <dbReference type="NCBI Taxonomy" id="8319"/>
    <lineage>
        <taxon>Eukaryota</taxon>
        <taxon>Metazoa</taxon>
        <taxon>Chordata</taxon>
        <taxon>Craniata</taxon>
        <taxon>Vertebrata</taxon>
        <taxon>Euteleostomi</taxon>
        <taxon>Amphibia</taxon>
        <taxon>Batrachia</taxon>
        <taxon>Caudata</taxon>
        <taxon>Salamandroidea</taxon>
        <taxon>Salamandridae</taxon>
        <taxon>Pleurodelinae</taxon>
        <taxon>Pleurodeles</taxon>
    </lineage>
</organism>
<gene>
    <name evidence="2" type="ORF">NDU88_002724</name>
</gene>
<dbReference type="AlphaFoldDB" id="A0AAV7TLG5"/>
<proteinExistence type="predicted"/>
<sequence length="89" mass="9165">MRRCPGAPALHLVLQAVLQSAGPWKAQEAAVPGSLLGRLTAAPISPGLQARGAPRVRRHHRGVLRSPPLSQEEALCPCNAAVPSPGPAA</sequence>
<evidence type="ECO:0000313" key="2">
    <source>
        <dbReference type="EMBL" id="KAJ1177469.1"/>
    </source>
</evidence>
<feature type="signal peptide" evidence="1">
    <location>
        <begin position="1"/>
        <end position="26"/>
    </location>
</feature>
<evidence type="ECO:0000256" key="1">
    <source>
        <dbReference type="SAM" id="SignalP"/>
    </source>
</evidence>